<dbReference type="SMART" id="SM00052">
    <property type="entry name" value="EAL"/>
    <property type="match status" value="1"/>
</dbReference>
<reference evidence="2" key="1">
    <citation type="submission" date="2020-08" db="EMBL/GenBank/DDBJ databases">
        <authorList>
            <person name="Hu Y."/>
            <person name="Nguyen S.V."/>
            <person name="Li F."/>
            <person name="Fanning S."/>
        </authorList>
    </citation>
    <scope>NUCLEOTIDE SEQUENCE</scope>
    <source>
        <strain evidence="2">SYSU D8009</strain>
    </source>
</reference>
<dbReference type="SUPFAM" id="SSF141868">
    <property type="entry name" value="EAL domain-like"/>
    <property type="match status" value="1"/>
</dbReference>
<dbReference type="Pfam" id="PF00563">
    <property type="entry name" value="EAL"/>
    <property type="match status" value="1"/>
</dbReference>
<sequence length="383" mass="40586">MNRPDRLAAPRDRLVVLARDPAVIAAANAASHRLGRPPATVLQSGREALARVAAPGEAPHHLVCDPPAAGPSWPHLLDVLRDPSARTRLLVVSSAPWAMPADVVALPADPLQLAAALLAPRTHAPVLPAAAAAALEAGMARGEIAVRFQPVVRIADRQPVMVEALARWHPPHSPIGPDVFVPLAERAGLARALSIAVASRAGAELAPLRRSLGLGLSLNLPLALLVQPDLAAWLGRALARTGLGASSLTLELTETTAVRDVAVLHRALLRLNAAGYRVLLDDLVLDDGRERLLSLPFAGFKLDRSLVQRLPDDAHARHAVRRLIRLAERRRQSVVAEGVSARGHWSLLRGLGVHHAQGFAIGRPLPAAALTAWSAGWRGYPPG</sequence>
<dbReference type="PANTHER" id="PTHR33121:SF79">
    <property type="entry name" value="CYCLIC DI-GMP PHOSPHODIESTERASE PDED-RELATED"/>
    <property type="match status" value="1"/>
</dbReference>
<evidence type="ECO:0000313" key="3">
    <source>
        <dbReference type="Proteomes" id="UP000600101"/>
    </source>
</evidence>
<organism evidence="2 3">
    <name type="scientific">Siccirubricoccus deserti</name>
    <dbReference type="NCBI Taxonomy" id="2013562"/>
    <lineage>
        <taxon>Bacteria</taxon>
        <taxon>Pseudomonadati</taxon>
        <taxon>Pseudomonadota</taxon>
        <taxon>Alphaproteobacteria</taxon>
        <taxon>Acetobacterales</taxon>
        <taxon>Roseomonadaceae</taxon>
        <taxon>Siccirubricoccus</taxon>
    </lineage>
</organism>
<dbReference type="PANTHER" id="PTHR33121">
    <property type="entry name" value="CYCLIC DI-GMP PHOSPHODIESTERASE PDEF"/>
    <property type="match status" value="1"/>
</dbReference>
<dbReference type="Proteomes" id="UP000600101">
    <property type="component" value="Unassembled WGS sequence"/>
</dbReference>
<dbReference type="InterPro" id="IPR050706">
    <property type="entry name" value="Cyclic-di-GMP_PDE-like"/>
</dbReference>
<dbReference type="AlphaFoldDB" id="A0A9X0R0L6"/>
<proteinExistence type="predicted"/>
<dbReference type="Gene3D" id="3.20.20.450">
    <property type="entry name" value="EAL domain"/>
    <property type="match status" value="1"/>
</dbReference>
<protein>
    <submittedName>
        <fullName evidence="2">EAL domain-containing protein</fullName>
    </submittedName>
</protein>
<dbReference type="GO" id="GO:0071111">
    <property type="term" value="F:cyclic-guanylate-specific phosphodiesterase activity"/>
    <property type="evidence" value="ECO:0007669"/>
    <property type="project" value="InterPro"/>
</dbReference>
<evidence type="ECO:0000313" key="2">
    <source>
        <dbReference type="EMBL" id="MBC4016582.1"/>
    </source>
</evidence>
<comment type="caution">
    <text evidence="2">The sequence shown here is derived from an EMBL/GenBank/DDBJ whole genome shotgun (WGS) entry which is preliminary data.</text>
</comment>
<dbReference type="InterPro" id="IPR035919">
    <property type="entry name" value="EAL_sf"/>
</dbReference>
<dbReference type="RefSeq" id="WP_186771344.1">
    <property type="nucleotide sequence ID" value="NZ_JACOMF010000016.1"/>
</dbReference>
<name>A0A9X0R0L6_9PROT</name>
<dbReference type="CDD" id="cd01948">
    <property type="entry name" value="EAL"/>
    <property type="match status" value="1"/>
</dbReference>
<evidence type="ECO:0000259" key="1">
    <source>
        <dbReference type="PROSITE" id="PS50883"/>
    </source>
</evidence>
<accession>A0A9X0R0L6</accession>
<dbReference type="PROSITE" id="PS50883">
    <property type="entry name" value="EAL"/>
    <property type="match status" value="1"/>
</dbReference>
<dbReference type="InterPro" id="IPR001633">
    <property type="entry name" value="EAL_dom"/>
</dbReference>
<keyword evidence="3" id="KW-1185">Reference proteome</keyword>
<gene>
    <name evidence="2" type="ORF">H7965_14765</name>
</gene>
<dbReference type="EMBL" id="JACOMF010000016">
    <property type="protein sequence ID" value="MBC4016582.1"/>
    <property type="molecule type" value="Genomic_DNA"/>
</dbReference>
<feature type="domain" description="EAL" evidence="1">
    <location>
        <begin position="128"/>
        <end position="378"/>
    </location>
</feature>